<evidence type="ECO:0000256" key="2">
    <source>
        <dbReference type="SAM" id="SignalP"/>
    </source>
</evidence>
<dbReference type="AlphaFoldDB" id="A0A9Q4C656"/>
<feature type="chain" id="PRO_5040282153" description="Secreted protein" evidence="2">
    <location>
        <begin position="32"/>
        <end position="351"/>
    </location>
</feature>
<keyword evidence="2" id="KW-0732">Signal</keyword>
<dbReference type="EMBL" id="JAPMKU010000001">
    <property type="protein sequence ID" value="MCX7467417.1"/>
    <property type="molecule type" value="Genomic_DNA"/>
</dbReference>
<dbReference type="RefSeq" id="WP_248167055.1">
    <property type="nucleotide sequence ID" value="NZ_JALNJA010000001.1"/>
</dbReference>
<dbReference type="Proteomes" id="UP001071478">
    <property type="component" value="Unassembled WGS sequence"/>
</dbReference>
<evidence type="ECO:0000256" key="1">
    <source>
        <dbReference type="SAM" id="MobiDB-lite"/>
    </source>
</evidence>
<proteinExistence type="predicted"/>
<feature type="signal peptide" evidence="2">
    <location>
        <begin position="1"/>
        <end position="31"/>
    </location>
</feature>
<evidence type="ECO:0000313" key="3">
    <source>
        <dbReference type="EMBL" id="MCX7467417.1"/>
    </source>
</evidence>
<feature type="region of interest" description="Disordered" evidence="1">
    <location>
        <begin position="31"/>
        <end position="52"/>
    </location>
</feature>
<gene>
    <name evidence="3" type="ORF">OS129_00780</name>
</gene>
<accession>A0A9Q4C656</accession>
<reference evidence="3" key="1">
    <citation type="submission" date="2022-11" db="EMBL/GenBank/DDBJ databases">
        <title>Corynebacterium sp. isolated from Penguins.</title>
        <authorList>
            <person name="Sedlar K."/>
            <person name="Svec P."/>
        </authorList>
    </citation>
    <scope>NUCLEOTIDE SEQUENCE</scope>
    <source>
        <strain evidence="3">P7374</strain>
    </source>
</reference>
<evidence type="ECO:0000313" key="4">
    <source>
        <dbReference type="Proteomes" id="UP001071478"/>
    </source>
</evidence>
<name>A0A9Q4C656_9CORY</name>
<protein>
    <recommendedName>
        <fullName evidence="5">Secreted protein</fullName>
    </recommendedName>
</protein>
<comment type="caution">
    <text evidence="3">The sequence shown here is derived from an EMBL/GenBank/DDBJ whole genome shotgun (WGS) entry which is preliminary data.</text>
</comment>
<evidence type="ECO:0008006" key="5">
    <source>
        <dbReference type="Google" id="ProtNLM"/>
    </source>
</evidence>
<organism evidence="3 4">
    <name type="scientific">Corynebacterium pygosceleis</name>
    <dbReference type="NCBI Taxonomy" id="2800406"/>
    <lineage>
        <taxon>Bacteria</taxon>
        <taxon>Bacillati</taxon>
        <taxon>Actinomycetota</taxon>
        <taxon>Actinomycetes</taxon>
        <taxon>Mycobacteriales</taxon>
        <taxon>Corynebacteriaceae</taxon>
        <taxon>Corynebacterium</taxon>
    </lineage>
</organism>
<sequence length="351" mass="36087">MRSSPSRTSHRIRIACAAAATALTLTACSGAGSTPEQTPAAGGSDGDTVRIDLDPPRVTLLDPGTAEQVLTYGAPGTDPEVRNLPVTLVTGFTTLVDRGTGADPRPPVDPGGLPALEIDARTTVRAVDGESVTAGDTGATREVTVTARSPILTGADTTTGPTNGDDPDVDWNAELAGADGFTVSYATTPSGRPLTMTLHAPDAASDIGRAAMETRLGGLVTLAVMFPSEPVGPGARWTVESRITGSTTMLQTVTYTLTGIDGRTVGLDVEVDQRPSIGALSLDAIAPQEGERGGELRVESAETASEGHLVVDLDEPLPRSGDVAFTTRTVYAGDGSDIRVVQDSHTAARFN</sequence>
<dbReference type="PROSITE" id="PS51257">
    <property type="entry name" value="PROKAR_LIPOPROTEIN"/>
    <property type="match status" value="1"/>
</dbReference>